<reference evidence="6" key="1">
    <citation type="journal article" date="2019" name="Int. J. Syst. Evol. Microbiol.">
        <title>The Global Catalogue of Microorganisms (GCM) 10K type strain sequencing project: providing services to taxonomists for standard genome sequencing and annotation.</title>
        <authorList>
            <consortium name="The Broad Institute Genomics Platform"/>
            <consortium name="The Broad Institute Genome Sequencing Center for Infectious Disease"/>
            <person name="Wu L."/>
            <person name="Ma J."/>
        </authorList>
    </citation>
    <scope>NUCLEOTIDE SEQUENCE [LARGE SCALE GENOMIC DNA]</scope>
    <source>
        <strain evidence="6">CCUG 54523</strain>
    </source>
</reference>
<gene>
    <name evidence="5" type="ORF">ACFQ0P_15020</name>
</gene>
<comment type="caution">
    <text evidence="2">Lacks conserved residue(s) required for the propagation of feature annotation.</text>
</comment>
<feature type="region of interest" description="Disordered" evidence="4">
    <location>
        <begin position="114"/>
        <end position="171"/>
    </location>
</feature>
<dbReference type="EMBL" id="JBHTII010000002">
    <property type="protein sequence ID" value="MFD0791710.1"/>
    <property type="molecule type" value="Genomic_DNA"/>
</dbReference>
<dbReference type="InterPro" id="IPR000424">
    <property type="entry name" value="Primosome_PriB/ssb"/>
</dbReference>
<evidence type="ECO:0000256" key="2">
    <source>
        <dbReference type="HAMAP-Rule" id="MF_00984"/>
    </source>
</evidence>
<organism evidence="5 6">
    <name type="scientific">Microbacterium insulae</name>
    <dbReference type="NCBI Taxonomy" id="483014"/>
    <lineage>
        <taxon>Bacteria</taxon>
        <taxon>Bacillati</taxon>
        <taxon>Actinomycetota</taxon>
        <taxon>Actinomycetes</taxon>
        <taxon>Micrococcales</taxon>
        <taxon>Microbacteriaceae</taxon>
        <taxon>Microbacterium</taxon>
    </lineage>
</organism>
<dbReference type="InterPro" id="IPR011344">
    <property type="entry name" value="ssDNA-bd"/>
</dbReference>
<proteinExistence type="inferred from homology"/>
<accession>A0ABW3AL46</accession>
<comment type="caution">
    <text evidence="5">The sequence shown here is derived from an EMBL/GenBank/DDBJ whole genome shotgun (WGS) entry which is preliminary data.</text>
</comment>
<evidence type="ECO:0000313" key="6">
    <source>
        <dbReference type="Proteomes" id="UP001597055"/>
    </source>
</evidence>
<dbReference type="GO" id="GO:0003677">
    <property type="term" value="F:DNA binding"/>
    <property type="evidence" value="ECO:0007669"/>
    <property type="project" value="UniProtKB-KW"/>
</dbReference>
<name>A0ABW3AL46_9MICO</name>
<evidence type="ECO:0000256" key="3">
    <source>
        <dbReference type="RuleBase" id="RU000524"/>
    </source>
</evidence>
<comment type="subunit">
    <text evidence="2">Homotetramer.</text>
</comment>
<dbReference type="HAMAP" id="MF_00984">
    <property type="entry name" value="SSB"/>
    <property type="match status" value="1"/>
</dbReference>
<dbReference type="PANTHER" id="PTHR10302:SF27">
    <property type="entry name" value="SINGLE-STRANDED DNA-BINDING PROTEIN"/>
    <property type="match status" value="1"/>
</dbReference>
<dbReference type="PROSITE" id="PS50935">
    <property type="entry name" value="SSB"/>
    <property type="match status" value="1"/>
</dbReference>
<evidence type="ECO:0000256" key="1">
    <source>
        <dbReference type="ARBA" id="ARBA00023125"/>
    </source>
</evidence>
<evidence type="ECO:0000256" key="4">
    <source>
        <dbReference type="SAM" id="MobiDB-lite"/>
    </source>
</evidence>
<dbReference type="Proteomes" id="UP001597055">
    <property type="component" value="Unassembled WGS sequence"/>
</dbReference>
<dbReference type="RefSeq" id="WP_204979451.1">
    <property type="nucleotide sequence ID" value="NZ_JBHTII010000002.1"/>
</dbReference>
<keyword evidence="1 2" id="KW-0238">DNA-binding</keyword>
<dbReference type="PANTHER" id="PTHR10302">
    <property type="entry name" value="SINGLE-STRANDED DNA-BINDING PROTEIN"/>
    <property type="match status" value="1"/>
</dbReference>
<dbReference type="SUPFAM" id="SSF50249">
    <property type="entry name" value="Nucleic acid-binding proteins"/>
    <property type="match status" value="1"/>
</dbReference>
<dbReference type="CDD" id="cd04496">
    <property type="entry name" value="SSB_OBF"/>
    <property type="match status" value="1"/>
</dbReference>
<sequence>MSDTIAITGNVATDPELKHTPGGVVIASFRVASAQRRFDRNTNAWVDGGTNWYSVSAFRSLAEHAHASLRRGDRVVLTGRLRIRNWDNGTTRGTAVEIDADAIGHDLLWGTSAFTKGSRPPAGPRDDAWATSGPSTDTWAAPESADPAPATEEVRSESVLEPSLVGAEPPF</sequence>
<keyword evidence="6" id="KW-1185">Reference proteome</keyword>
<dbReference type="NCBIfam" id="TIGR00621">
    <property type="entry name" value="ssb"/>
    <property type="match status" value="1"/>
</dbReference>
<dbReference type="Pfam" id="PF00436">
    <property type="entry name" value="SSB"/>
    <property type="match status" value="1"/>
</dbReference>
<dbReference type="InterPro" id="IPR012340">
    <property type="entry name" value="NA-bd_OB-fold"/>
</dbReference>
<protein>
    <recommendedName>
        <fullName evidence="2 3">Single-stranded DNA-binding protein</fullName>
        <shortName evidence="2">SSB</shortName>
    </recommendedName>
</protein>
<dbReference type="Gene3D" id="2.40.50.140">
    <property type="entry name" value="Nucleic acid-binding proteins"/>
    <property type="match status" value="1"/>
</dbReference>
<evidence type="ECO:0000313" key="5">
    <source>
        <dbReference type="EMBL" id="MFD0791710.1"/>
    </source>
</evidence>